<dbReference type="Proteomes" id="UP000274922">
    <property type="component" value="Unassembled WGS sequence"/>
</dbReference>
<sequence length="127" mass="12961">MVALTRSSFALAATALVALMSQTAMAHDKHVSKETETECANGSQSYCCSQVSSPDAAATGVLAGLLENLHVGVDCTPIGLNVLALSNTKQCTTDIICCNGEGLGGGKAQLGCASASRRDMRLAKADL</sequence>
<keyword evidence="1" id="KW-0134">Cell wall</keyword>
<reference evidence="3" key="2">
    <citation type="submission" date="2018-04" db="EMBL/GenBank/DDBJ databases">
        <title>Leveraging single-cell genomics to expand the Fungal Tree of Life.</title>
        <authorList>
            <consortium name="DOE Joint Genome Institute"/>
            <person name="Ahrendt S.R."/>
            <person name="Quandt C.A."/>
            <person name="Ciobanu D."/>
            <person name="Clum A."/>
            <person name="Salamov A."/>
            <person name="Andreopoulos B."/>
            <person name="Cheng J.-F."/>
            <person name="Woyke T."/>
            <person name="Pelin A."/>
            <person name="Henrissat B."/>
            <person name="Benny G.L."/>
            <person name="Smith M.E."/>
            <person name="James T.Y."/>
            <person name="Grigoriev I.V."/>
        </authorList>
    </citation>
    <scope>NUCLEOTIDE SEQUENCE</scope>
    <source>
        <strain evidence="3">ATCC 52028</strain>
    </source>
</reference>
<feature type="signal peptide" evidence="1">
    <location>
        <begin position="1"/>
        <end position="26"/>
    </location>
</feature>
<keyword evidence="1" id="KW-0964">Secreted</keyword>
<dbReference type="GO" id="GO:0005199">
    <property type="term" value="F:structural constituent of cell wall"/>
    <property type="evidence" value="ECO:0007669"/>
    <property type="project" value="InterPro"/>
</dbReference>
<accession>A0A4V1IUV7</accession>
<dbReference type="AlphaFoldDB" id="A0A4V1IUV7"/>
<dbReference type="InterPro" id="IPR001338">
    <property type="entry name" value="Class_I_Hydrophobin"/>
</dbReference>
<dbReference type="GO" id="GO:0009277">
    <property type="term" value="C:fungal-type cell wall"/>
    <property type="evidence" value="ECO:0007669"/>
    <property type="project" value="InterPro"/>
</dbReference>
<name>A0A4V1IUV7_9FUNG</name>
<dbReference type="CDD" id="cd23507">
    <property type="entry name" value="hydrophobin_I"/>
    <property type="match status" value="1"/>
</dbReference>
<proteinExistence type="inferred from homology"/>
<comment type="subcellular location">
    <subcellularLocation>
        <location evidence="1">Secreted</location>
        <location evidence="1">Cell wall</location>
    </subcellularLocation>
</comment>
<evidence type="ECO:0000313" key="2">
    <source>
        <dbReference type="EMBL" id="RKO95717.1"/>
    </source>
</evidence>
<keyword evidence="1" id="KW-1015">Disulfide bond</keyword>
<evidence type="ECO:0000313" key="3">
    <source>
        <dbReference type="EMBL" id="RKP01899.1"/>
    </source>
</evidence>
<organism evidence="3 5">
    <name type="scientific">Caulochytrium protostelioides</name>
    <dbReference type="NCBI Taxonomy" id="1555241"/>
    <lineage>
        <taxon>Eukaryota</taxon>
        <taxon>Fungi</taxon>
        <taxon>Fungi incertae sedis</taxon>
        <taxon>Chytridiomycota</taxon>
        <taxon>Chytridiomycota incertae sedis</taxon>
        <taxon>Chytridiomycetes</taxon>
        <taxon>Caulochytriales</taxon>
        <taxon>Caulochytriaceae</taxon>
        <taxon>Caulochytrium</taxon>
    </lineage>
</organism>
<evidence type="ECO:0000313" key="4">
    <source>
        <dbReference type="Proteomes" id="UP000268535"/>
    </source>
</evidence>
<reference evidence="4 5" key="1">
    <citation type="journal article" date="2018" name="Nat. Microbiol.">
        <title>Leveraging single-cell genomics to expand the fungal tree of life.</title>
        <authorList>
            <person name="Ahrendt S.R."/>
            <person name="Quandt C.A."/>
            <person name="Ciobanu D."/>
            <person name="Clum A."/>
            <person name="Salamov A."/>
            <person name="Andreopoulos B."/>
            <person name="Cheng J.F."/>
            <person name="Woyke T."/>
            <person name="Pelin A."/>
            <person name="Henrissat B."/>
            <person name="Reynolds N.K."/>
            <person name="Benny G.L."/>
            <person name="Smith M.E."/>
            <person name="James T.Y."/>
            <person name="Grigoriev I.V."/>
        </authorList>
    </citation>
    <scope>NUCLEOTIDE SEQUENCE [LARGE SCALE GENOMIC DNA]</scope>
    <source>
        <strain evidence="4 5">ATCC 52028</strain>
    </source>
</reference>
<dbReference type="OrthoDB" id="4225815at2759"/>
<comment type="similarity">
    <text evidence="1">Belongs to the fungal hydrophobin family.</text>
</comment>
<dbReference type="Pfam" id="PF01185">
    <property type="entry name" value="Hydrophobin"/>
    <property type="match status" value="1"/>
</dbReference>
<dbReference type="EMBL" id="ML011058">
    <property type="protein sequence ID" value="RKO95717.1"/>
    <property type="molecule type" value="Genomic_DNA"/>
</dbReference>
<reference evidence="2" key="3">
    <citation type="submission" date="2018-08" db="EMBL/GenBank/DDBJ databases">
        <title>Leveraging single-cell genomics to expand the Fungal Tree of Life.</title>
        <authorList>
            <consortium name="DOE Joint Genome Institute"/>
            <person name="Ahrendt S.R."/>
            <person name="Quandt C.A."/>
            <person name="Ciobanu D."/>
            <person name="Clum A."/>
            <person name="Salamov A."/>
            <person name="Andreopoulos B."/>
            <person name="Cheng J.-F."/>
            <person name="Woyke T."/>
            <person name="Pelin A."/>
            <person name="Henrissat B."/>
            <person name="Reynolds N."/>
            <person name="Benny G.L."/>
            <person name="Smith M.E."/>
            <person name="James T.Y."/>
            <person name="Grigoriev I.V."/>
        </authorList>
    </citation>
    <scope>NUCLEOTIDE SEQUENCE</scope>
    <source>
        <strain evidence="2">ATCC 52028</strain>
    </source>
</reference>
<dbReference type="EMBL" id="ML014158">
    <property type="protein sequence ID" value="RKP01899.1"/>
    <property type="molecule type" value="Genomic_DNA"/>
</dbReference>
<feature type="chain" id="PRO_5033907746" description="Hydrophobin" evidence="1">
    <location>
        <begin position="27"/>
        <end position="127"/>
    </location>
</feature>
<keyword evidence="5" id="KW-1185">Reference proteome</keyword>
<protein>
    <recommendedName>
        <fullName evidence="1">Hydrophobin</fullName>
    </recommendedName>
</protein>
<evidence type="ECO:0000313" key="5">
    <source>
        <dbReference type="Proteomes" id="UP000274922"/>
    </source>
</evidence>
<dbReference type="Proteomes" id="UP000268535">
    <property type="component" value="Unassembled WGS sequence"/>
</dbReference>
<keyword evidence="1" id="KW-0732">Signal</keyword>
<gene>
    <name evidence="2" type="ORF">CAUPRSCDRAFT_12586</name>
    <name evidence="3" type="ORF">CXG81DRAFT_18398</name>
</gene>
<evidence type="ECO:0000256" key="1">
    <source>
        <dbReference type="RuleBase" id="RU365009"/>
    </source>
</evidence>